<dbReference type="AlphaFoldDB" id="A0A0N1JSN3"/>
<dbReference type="EMBL" id="LAQT01000009">
    <property type="protein sequence ID" value="KPC52620.1"/>
    <property type="molecule type" value="Genomic_DNA"/>
</dbReference>
<dbReference type="RefSeq" id="WP_053938102.1">
    <property type="nucleotide sequence ID" value="NZ_LAQT01000009.1"/>
</dbReference>
<accession>A0A0N1JSN3</accession>
<dbReference type="InterPro" id="IPR006665">
    <property type="entry name" value="OmpA-like"/>
</dbReference>
<evidence type="ECO:0000256" key="1">
    <source>
        <dbReference type="ARBA" id="ARBA00004442"/>
    </source>
</evidence>
<organism evidence="6 7">
    <name type="scientific">Amantichitinum ursilacus</name>
    <dbReference type="NCBI Taxonomy" id="857265"/>
    <lineage>
        <taxon>Bacteria</taxon>
        <taxon>Pseudomonadati</taxon>
        <taxon>Pseudomonadota</taxon>
        <taxon>Betaproteobacteria</taxon>
        <taxon>Neisseriales</taxon>
        <taxon>Chitinibacteraceae</taxon>
        <taxon>Amantichitinum</taxon>
    </lineage>
</organism>
<reference evidence="6 7" key="1">
    <citation type="submission" date="2015-07" db="EMBL/GenBank/DDBJ databases">
        <title>Draft genome sequence of the Amantichitinum ursilacus IGB-41, a new chitin-degrading bacterium.</title>
        <authorList>
            <person name="Kirstahler P."/>
            <person name="Guenther M."/>
            <person name="Grumaz C."/>
            <person name="Rupp S."/>
            <person name="Zibek S."/>
            <person name="Sohn K."/>
        </authorList>
    </citation>
    <scope>NUCLEOTIDE SEQUENCE [LARGE SCALE GENOMIC DNA]</scope>
    <source>
        <strain evidence="6 7">IGB-41</strain>
    </source>
</reference>
<evidence type="ECO:0000256" key="4">
    <source>
        <dbReference type="SAM" id="Phobius"/>
    </source>
</evidence>
<gene>
    <name evidence="6" type="primary">yiaD_2</name>
    <name evidence="6" type="ORF">WG78_12270</name>
</gene>
<dbReference type="PANTHER" id="PTHR30329">
    <property type="entry name" value="STATOR ELEMENT OF FLAGELLAR MOTOR COMPLEX"/>
    <property type="match status" value="1"/>
</dbReference>
<dbReference type="PANTHER" id="PTHR30329:SF20">
    <property type="entry name" value="EXPORTED PROTEIN"/>
    <property type="match status" value="1"/>
</dbReference>
<dbReference type="Pfam" id="PF00691">
    <property type="entry name" value="OmpA"/>
    <property type="match status" value="1"/>
</dbReference>
<dbReference type="PROSITE" id="PS51123">
    <property type="entry name" value="OMPA_2"/>
    <property type="match status" value="1"/>
</dbReference>
<keyword evidence="7" id="KW-1185">Reference proteome</keyword>
<name>A0A0N1JSN3_9NEIS</name>
<comment type="subcellular location">
    <subcellularLocation>
        <location evidence="1">Cell outer membrane</location>
    </subcellularLocation>
</comment>
<dbReference type="SUPFAM" id="SSF103088">
    <property type="entry name" value="OmpA-like"/>
    <property type="match status" value="1"/>
</dbReference>
<dbReference type="CDD" id="cd07185">
    <property type="entry name" value="OmpA_C-like"/>
    <property type="match status" value="1"/>
</dbReference>
<evidence type="ECO:0000313" key="6">
    <source>
        <dbReference type="EMBL" id="KPC52620.1"/>
    </source>
</evidence>
<dbReference type="InterPro" id="IPR050330">
    <property type="entry name" value="Bact_OuterMem_StrucFunc"/>
</dbReference>
<feature type="domain" description="OmpA-like" evidence="5">
    <location>
        <begin position="426"/>
        <end position="544"/>
    </location>
</feature>
<dbReference type="Proteomes" id="UP000037939">
    <property type="component" value="Unassembled WGS sequence"/>
</dbReference>
<evidence type="ECO:0000256" key="2">
    <source>
        <dbReference type="ARBA" id="ARBA00023136"/>
    </source>
</evidence>
<dbReference type="OrthoDB" id="345640at2"/>
<comment type="caution">
    <text evidence="6">The sequence shown here is derived from an EMBL/GenBank/DDBJ whole genome shotgun (WGS) entry which is preliminary data.</text>
</comment>
<evidence type="ECO:0000313" key="7">
    <source>
        <dbReference type="Proteomes" id="UP000037939"/>
    </source>
</evidence>
<evidence type="ECO:0000259" key="5">
    <source>
        <dbReference type="PROSITE" id="PS51123"/>
    </source>
</evidence>
<proteinExistence type="predicted"/>
<dbReference type="InterPro" id="IPR036737">
    <property type="entry name" value="OmpA-like_sf"/>
</dbReference>
<protein>
    <submittedName>
        <fullName evidence="6">Putative lipoprotein YiaD</fullName>
    </submittedName>
</protein>
<feature type="transmembrane region" description="Helical" evidence="4">
    <location>
        <begin position="326"/>
        <end position="346"/>
    </location>
</feature>
<dbReference type="PRINTS" id="PR01021">
    <property type="entry name" value="OMPADOMAIN"/>
</dbReference>
<feature type="transmembrane region" description="Helical" evidence="4">
    <location>
        <begin position="12"/>
        <end position="31"/>
    </location>
</feature>
<evidence type="ECO:0000256" key="3">
    <source>
        <dbReference type="PROSITE-ProRule" id="PRU00473"/>
    </source>
</evidence>
<keyword evidence="2 3" id="KW-0472">Membrane</keyword>
<keyword evidence="6" id="KW-0449">Lipoprotein</keyword>
<dbReference type="STRING" id="857265.WG78_12270"/>
<keyword evidence="4" id="KW-1133">Transmembrane helix</keyword>
<dbReference type="InterPro" id="IPR006664">
    <property type="entry name" value="OMP_bac"/>
</dbReference>
<keyword evidence="4" id="KW-0812">Transmembrane</keyword>
<dbReference type="GO" id="GO:0009279">
    <property type="term" value="C:cell outer membrane"/>
    <property type="evidence" value="ECO:0007669"/>
    <property type="project" value="UniProtKB-SubCell"/>
</dbReference>
<dbReference type="Gene3D" id="3.30.1330.60">
    <property type="entry name" value="OmpA-like domain"/>
    <property type="match status" value="1"/>
</dbReference>
<feature type="transmembrane region" description="Helical" evidence="4">
    <location>
        <begin position="37"/>
        <end position="53"/>
    </location>
</feature>
<sequence>MVSQRYPYRAVTVWAGYVLLALCLFCLPLSAVGRWLAAAWIVCAVASVLIWRGRYTRRTLAAESDSPLAHALTALPDDLRADTPVLLVCHVCGCAKPAVLHDGNAVWVDVAEPGLLLPARRQIQRQCGRAPNAVVLSVAPERYTDLAALHGDLVSWRYAIANLQHWFDLRVPVYLTVLARLDAIAAHGATTWHGVVLSGTDAAGDVRKLARAALARLEAGLPTATRLSSGLRGSVRAQALLAWVADALAPALDTTANGLAVLRLQGLLLADSAAASLQSNLWQMWLQNQASLAPMSRPGGRMPDPLPLPVVPHLPRHWRCSGSLSGLLHAGVMTGLAIAVALFFSWRANTELILRVGDDIVRYRQTPSVEIELKRSTLDQLRADRTLLKTYARRGVPWRLGWGMYRADRLVPLLEREISRYVPPPPPPTVLSLDSLSLFASGSAVLKPDANRALISALSVITANPDKQVLIAGHTDQSGNAQLNQKLSEARAVAVRDWFVSMSSLPSWHFATQGYGDSRPVASNEDAAGKARNRRVDITLVPALPPH</sequence>